<organism evidence="2 3">
    <name type="scientific">Natronoglomus mannanivorans</name>
    <dbReference type="NCBI Taxonomy" id="2979990"/>
    <lineage>
        <taxon>Archaea</taxon>
        <taxon>Methanobacteriati</taxon>
        <taxon>Methanobacteriota</taxon>
        <taxon>Stenosarchaea group</taxon>
        <taxon>Halobacteria</taxon>
        <taxon>Halobacteriales</taxon>
        <taxon>Natrialbaceae</taxon>
        <taxon>Natronoglomus</taxon>
    </lineage>
</organism>
<accession>A0AAP2Z0G0</accession>
<feature type="region of interest" description="Disordered" evidence="1">
    <location>
        <begin position="70"/>
        <end position="121"/>
    </location>
</feature>
<proteinExistence type="predicted"/>
<evidence type="ECO:0000313" key="2">
    <source>
        <dbReference type="EMBL" id="MCU4742891.1"/>
    </source>
</evidence>
<gene>
    <name evidence="2" type="ORF">OB960_16005</name>
</gene>
<evidence type="ECO:0000313" key="3">
    <source>
        <dbReference type="Proteomes" id="UP001321018"/>
    </source>
</evidence>
<dbReference type="AlphaFoldDB" id="A0AAP2Z0G0"/>
<dbReference type="EMBL" id="JAOPKA010000011">
    <property type="protein sequence ID" value="MCU4742891.1"/>
    <property type="molecule type" value="Genomic_DNA"/>
</dbReference>
<reference evidence="2" key="1">
    <citation type="submission" date="2022-09" db="EMBL/GenBank/DDBJ databases">
        <title>Enrichment on poylsaccharides allowed isolation of novel metabolic and taxonomic groups of Haloarchaea.</title>
        <authorList>
            <person name="Sorokin D.Y."/>
            <person name="Elcheninov A.G."/>
            <person name="Khizhniak T.V."/>
            <person name="Kolganova T.V."/>
            <person name="Kublanov I.V."/>
        </authorList>
    </citation>
    <scope>NUCLEOTIDE SEQUENCE</scope>
    <source>
        <strain evidence="2">AArc-xg1-1</strain>
    </source>
</reference>
<name>A0AAP2Z0G0_9EURY</name>
<evidence type="ECO:0000256" key="1">
    <source>
        <dbReference type="SAM" id="MobiDB-lite"/>
    </source>
</evidence>
<protein>
    <submittedName>
        <fullName evidence="2">Uncharacterized protein</fullName>
    </submittedName>
</protein>
<comment type="caution">
    <text evidence="2">The sequence shown here is derived from an EMBL/GenBank/DDBJ whole genome shotgun (WGS) entry which is preliminary data.</text>
</comment>
<dbReference type="Proteomes" id="UP001321018">
    <property type="component" value="Unassembled WGS sequence"/>
</dbReference>
<dbReference type="RefSeq" id="WP_338004700.1">
    <property type="nucleotide sequence ID" value="NZ_JAOPKA010000011.1"/>
</dbReference>
<sequence length="121" mass="12676">MLVQECLESRRVTPASDVQLRVLEDRSIDVSVGCRFIPVGGDVPVMTSHTERSRRTLLAGIGTVAVGTTLAGCGGPGGDEDVDEGAGEGEEEAEGVEEEAEEVEGDEDEVEDEAENETAAV</sequence>
<feature type="compositionally biased region" description="Acidic residues" evidence="1">
    <location>
        <begin position="78"/>
        <end position="121"/>
    </location>
</feature>